<dbReference type="OrthoDB" id="4490227at2759"/>
<organism evidence="4">
    <name type="scientific">Gaeumannomyces tritici (strain R3-111a-1)</name>
    <name type="common">Wheat and barley take-all root rot fungus</name>
    <name type="synonym">Gaeumannomyces graminis var. tritici</name>
    <dbReference type="NCBI Taxonomy" id="644352"/>
    <lineage>
        <taxon>Eukaryota</taxon>
        <taxon>Fungi</taxon>
        <taxon>Dikarya</taxon>
        <taxon>Ascomycota</taxon>
        <taxon>Pezizomycotina</taxon>
        <taxon>Sordariomycetes</taxon>
        <taxon>Sordariomycetidae</taxon>
        <taxon>Magnaporthales</taxon>
        <taxon>Magnaporthaceae</taxon>
        <taxon>Gaeumannomyces</taxon>
    </lineage>
</organism>
<accession>J3NFH6</accession>
<dbReference type="eggNOG" id="ENOG502SP4D">
    <property type="taxonomic scope" value="Eukaryota"/>
</dbReference>
<keyword evidence="2" id="KW-0732">Signal</keyword>
<evidence type="ECO:0000256" key="2">
    <source>
        <dbReference type="SAM" id="SignalP"/>
    </source>
</evidence>
<proteinExistence type="predicted"/>
<dbReference type="HOGENOM" id="CLU_058866_1_0_1"/>
<keyword evidence="6" id="KW-1185">Reference proteome</keyword>
<dbReference type="InterPro" id="IPR003657">
    <property type="entry name" value="WRKY_dom"/>
</dbReference>
<keyword evidence="1" id="KW-1133">Transmembrane helix</keyword>
<reference evidence="4" key="2">
    <citation type="submission" date="2010-07" db="EMBL/GenBank/DDBJ databases">
        <authorList>
            <consortium name="The Broad Institute Genome Sequencing Platform"/>
            <consortium name="Broad Institute Genome Sequencing Center for Infectious Disease"/>
            <person name="Ma L.-J."/>
            <person name="Dead R."/>
            <person name="Young S."/>
            <person name="Zeng Q."/>
            <person name="Koehrsen M."/>
            <person name="Alvarado L."/>
            <person name="Berlin A."/>
            <person name="Chapman S.B."/>
            <person name="Chen Z."/>
            <person name="Freedman E."/>
            <person name="Gellesch M."/>
            <person name="Goldberg J."/>
            <person name="Griggs A."/>
            <person name="Gujja S."/>
            <person name="Heilman E.R."/>
            <person name="Heiman D."/>
            <person name="Hepburn T."/>
            <person name="Howarth C."/>
            <person name="Jen D."/>
            <person name="Larson L."/>
            <person name="Mehta T."/>
            <person name="Neiman D."/>
            <person name="Pearson M."/>
            <person name="Roberts A."/>
            <person name="Saif S."/>
            <person name="Shea T."/>
            <person name="Shenoy N."/>
            <person name="Sisk P."/>
            <person name="Stolte C."/>
            <person name="Sykes S."/>
            <person name="Walk T."/>
            <person name="White J."/>
            <person name="Yandava C."/>
            <person name="Haas B."/>
            <person name="Nusbaum C."/>
            <person name="Birren B."/>
        </authorList>
    </citation>
    <scope>NUCLEOTIDE SEQUENCE</scope>
    <source>
        <strain evidence="4">R3-111a-1</strain>
    </source>
</reference>
<dbReference type="InterPro" id="IPR055560">
    <property type="entry name" value="DUF7136"/>
</dbReference>
<reference evidence="5" key="4">
    <citation type="journal article" date="2015" name="G3 (Bethesda)">
        <title>Genome sequences of three phytopathogenic species of the Magnaporthaceae family of fungi.</title>
        <authorList>
            <person name="Okagaki L.H."/>
            <person name="Nunes C.C."/>
            <person name="Sailsbery J."/>
            <person name="Clay B."/>
            <person name="Brown D."/>
            <person name="John T."/>
            <person name="Oh Y."/>
            <person name="Young N."/>
            <person name="Fitzgerald M."/>
            <person name="Haas B.J."/>
            <person name="Zeng Q."/>
            <person name="Young S."/>
            <person name="Adiconis X."/>
            <person name="Fan L."/>
            <person name="Levin J.Z."/>
            <person name="Mitchell T.K."/>
            <person name="Okubara P.A."/>
            <person name="Farman M.L."/>
            <person name="Kohn L.M."/>
            <person name="Birren B."/>
            <person name="Ma L.-J."/>
            <person name="Dean R.A."/>
        </authorList>
    </citation>
    <scope>NUCLEOTIDE SEQUENCE</scope>
    <source>
        <strain evidence="5">R3-111a-1</strain>
    </source>
</reference>
<dbReference type="AlphaFoldDB" id="J3NFH6"/>
<protein>
    <recommendedName>
        <fullName evidence="3">WRKY domain-containing protein</fullName>
    </recommendedName>
</protein>
<dbReference type="GO" id="GO:0043565">
    <property type="term" value="F:sequence-specific DNA binding"/>
    <property type="evidence" value="ECO:0007669"/>
    <property type="project" value="InterPro"/>
</dbReference>
<feature type="transmembrane region" description="Helical" evidence="1">
    <location>
        <begin position="244"/>
        <end position="263"/>
    </location>
</feature>
<reference evidence="6" key="1">
    <citation type="submission" date="2010-07" db="EMBL/GenBank/DDBJ databases">
        <title>The genome sequence of Gaeumannomyces graminis var. tritici strain R3-111a-1.</title>
        <authorList>
            <consortium name="The Broad Institute Genome Sequencing Platform"/>
            <person name="Ma L.-J."/>
            <person name="Dead R."/>
            <person name="Young S."/>
            <person name="Zeng Q."/>
            <person name="Koehrsen M."/>
            <person name="Alvarado L."/>
            <person name="Berlin A."/>
            <person name="Chapman S.B."/>
            <person name="Chen Z."/>
            <person name="Freedman E."/>
            <person name="Gellesch M."/>
            <person name="Goldberg J."/>
            <person name="Griggs A."/>
            <person name="Gujja S."/>
            <person name="Heilman E.R."/>
            <person name="Heiman D."/>
            <person name="Hepburn T."/>
            <person name="Howarth C."/>
            <person name="Jen D."/>
            <person name="Larson L."/>
            <person name="Mehta T."/>
            <person name="Neiman D."/>
            <person name="Pearson M."/>
            <person name="Roberts A."/>
            <person name="Saif S."/>
            <person name="Shea T."/>
            <person name="Shenoy N."/>
            <person name="Sisk P."/>
            <person name="Stolte C."/>
            <person name="Sykes S."/>
            <person name="Walk T."/>
            <person name="White J."/>
            <person name="Yandava C."/>
            <person name="Haas B."/>
            <person name="Nusbaum C."/>
            <person name="Birren B."/>
        </authorList>
    </citation>
    <scope>NUCLEOTIDE SEQUENCE [LARGE SCALE GENOMIC DNA]</scope>
    <source>
        <strain evidence="6">R3-111a-1</strain>
    </source>
</reference>
<evidence type="ECO:0000313" key="5">
    <source>
        <dbReference type="EnsemblFungi" id="EJT80016"/>
    </source>
</evidence>
<dbReference type="RefSeq" id="XP_009216025.1">
    <property type="nucleotide sequence ID" value="XM_009217761.1"/>
</dbReference>
<feature type="signal peptide" evidence="2">
    <location>
        <begin position="1"/>
        <end position="24"/>
    </location>
</feature>
<dbReference type="Pfam" id="PF23584">
    <property type="entry name" value="DUF7136"/>
    <property type="match status" value="2"/>
</dbReference>
<evidence type="ECO:0000313" key="6">
    <source>
        <dbReference type="Proteomes" id="UP000006039"/>
    </source>
</evidence>
<reference evidence="4" key="3">
    <citation type="submission" date="2010-09" db="EMBL/GenBank/DDBJ databases">
        <title>Annotation of Gaeumannomyces graminis var. tritici R3-111a-1.</title>
        <authorList>
            <consortium name="The Broad Institute Genome Sequencing Platform"/>
            <person name="Ma L.-J."/>
            <person name="Dead R."/>
            <person name="Young S.K."/>
            <person name="Zeng Q."/>
            <person name="Gargeya S."/>
            <person name="Fitzgerald M."/>
            <person name="Haas B."/>
            <person name="Abouelleil A."/>
            <person name="Alvarado L."/>
            <person name="Arachchi H.M."/>
            <person name="Berlin A."/>
            <person name="Brown A."/>
            <person name="Chapman S.B."/>
            <person name="Chen Z."/>
            <person name="Dunbar C."/>
            <person name="Freedman E."/>
            <person name="Gearin G."/>
            <person name="Gellesch M."/>
            <person name="Goldberg J."/>
            <person name="Griggs A."/>
            <person name="Gujja S."/>
            <person name="Heiman D."/>
            <person name="Howarth C."/>
            <person name="Larson L."/>
            <person name="Lui A."/>
            <person name="MacDonald P.J.P."/>
            <person name="Mehta T."/>
            <person name="Montmayeur A."/>
            <person name="Murphy C."/>
            <person name="Neiman D."/>
            <person name="Pearson M."/>
            <person name="Priest M."/>
            <person name="Roberts A."/>
            <person name="Saif S."/>
            <person name="Shea T."/>
            <person name="Shenoy N."/>
            <person name="Sisk P."/>
            <person name="Stolte C."/>
            <person name="Sykes S."/>
            <person name="Yandava C."/>
            <person name="Wortman J."/>
            <person name="Nusbaum C."/>
            <person name="Birren B."/>
        </authorList>
    </citation>
    <scope>NUCLEOTIDE SEQUENCE</scope>
    <source>
        <strain evidence="4">R3-111a-1</strain>
    </source>
</reference>
<dbReference type="STRING" id="644352.J3NFH6"/>
<keyword evidence="1" id="KW-0472">Membrane</keyword>
<name>J3NFH6_GAET3</name>
<evidence type="ECO:0000259" key="3">
    <source>
        <dbReference type="PROSITE" id="PS50811"/>
    </source>
</evidence>
<sequence length="264" mass="27973">MYSPASAVWSLVVATAYLGAMANAADGVLDAGLIFPRANETYEPTEDFPVVWAFQNPDLAKHLRFASFERTLNLSDGQNGLYLYWTHVNLGVEGPIGLSWNANWLKCEHKNISGSPNPRTDFAAGNDGSVTRFEVKRGGQQVDLVAATASDKGCPDAGFAISLTGKTEKVLFDNTGWPYSADEARTCAVVDASPSPTPTANPCSIKINKAAAESMAAVDFETRCNRPLDKPANCPKKGHAFPQFAAAGTTTLAAAIGALGFLLA</sequence>
<gene>
    <name evidence="5" type="primary">20340480</name>
    <name evidence="4" type="ORF">GGTG_00022</name>
</gene>
<feature type="domain" description="WRKY" evidence="3">
    <location>
        <begin position="104"/>
        <end position="158"/>
    </location>
</feature>
<dbReference type="VEuPathDB" id="FungiDB:GGTG_00022"/>
<dbReference type="PROSITE" id="PS50811">
    <property type="entry name" value="WRKY"/>
    <property type="match status" value="1"/>
</dbReference>
<reference evidence="5" key="5">
    <citation type="submission" date="2018-04" db="UniProtKB">
        <authorList>
            <consortium name="EnsemblFungi"/>
        </authorList>
    </citation>
    <scope>IDENTIFICATION</scope>
    <source>
        <strain evidence="5">R3-111a-1</strain>
    </source>
</reference>
<dbReference type="GeneID" id="20340480"/>
<dbReference type="Proteomes" id="UP000006039">
    <property type="component" value="Unassembled WGS sequence"/>
</dbReference>
<dbReference type="GO" id="GO:0003700">
    <property type="term" value="F:DNA-binding transcription factor activity"/>
    <property type="evidence" value="ECO:0007669"/>
    <property type="project" value="InterPro"/>
</dbReference>
<dbReference type="EMBL" id="GL385395">
    <property type="protein sequence ID" value="EJT80016.1"/>
    <property type="molecule type" value="Genomic_DNA"/>
</dbReference>
<evidence type="ECO:0000313" key="4">
    <source>
        <dbReference type="EMBL" id="EJT80016.1"/>
    </source>
</evidence>
<feature type="chain" id="PRO_5015094055" description="WRKY domain-containing protein" evidence="2">
    <location>
        <begin position="25"/>
        <end position="264"/>
    </location>
</feature>
<evidence type="ECO:0000256" key="1">
    <source>
        <dbReference type="SAM" id="Phobius"/>
    </source>
</evidence>
<dbReference type="EnsemblFungi" id="EJT80016">
    <property type="protein sequence ID" value="EJT80016"/>
    <property type="gene ID" value="GGTG_00022"/>
</dbReference>
<keyword evidence="1" id="KW-0812">Transmembrane</keyword>